<dbReference type="eggNOG" id="KOG3873">
    <property type="taxonomic scope" value="Eukaryota"/>
</dbReference>
<sequence length="375" mass="40247">MLIKDVVLLQEVFVRDDIETFTTLAAQGGLQHAQYFDSGYLGGELLILSRFPITYTRYHQYTASGSPVSVWEGDFYAGKGVAMACLTTPCGPLHVYNTHTCANYNHAFRHSDVAGGLELPSDHNFPVRLVQFLELAYFIAAHSSKGIAPVILGGDLNCGPNDMEVVMLRSLLPQLQDSWPALHPDDPGNTSNYDLPGHLRKDPPKRIDFLMSSLEPVSAELAMGKTAGGMRYSDHLGVQTVFEYNATTQQKRFDVDPGLTDRIASHSPLFKLAQEKLSQGDQGLVAAARICTCIAAVCCAPLLLACLTVGIWLAAADESVAGEITLMCVAVCAALVLPFILAVSVAFQGAASAMRMHANGIQVTLKAVGSCLASS</sequence>
<dbReference type="InterPro" id="IPR005135">
    <property type="entry name" value="Endo/exonuclease/phosphatase"/>
</dbReference>
<evidence type="ECO:0000259" key="14">
    <source>
        <dbReference type="Pfam" id="PF03372"/>
    </source>
</evidence>
<dbReference type="GO" id="GO:0016020">
    <property type="term" value="C:membrane"/>
    <property type="evidence" value="ECO:0007669"/>
    <property type="project" value="UniProtKB-SubCell"/>
</dbReference>
<evidence type="ECO:0000256" key="6">
    <source>
        <dbReference type="ARBA" id="ARBA00022723"/>
    </source>
</evidence>
<dbReference type="KEGG" id="csl:COCSUDRAFT_68268"/>
<evidence type="ECO:0000256" key="10">
    <source>
        <dbReference type="ARBA" id="ARBA00022989"/>
    </source>
</evidence>
<name>I0YJK1_COCSC</name>
<evidence type="ECO:0000256" key="12">
    <source>
        <dbReference type="ARBA" id="ARBA00023136"/>
    </source>
</evidence>
<dbReference type="PANTHER" id="PTHR16320">
    <property type="entry name" value="SPHINGOMYELINASE FAMILY MEMBER"/>
    <property type="match status" value="1"/>
</dbReference>
<keyword evidence="12 13" id="KW-0472">Membrane</keyword>
<evidence type="ECO:0000256" key="5">
    <source>
        <dbReference type="ARBA" id="ARBA00022692"/>
    </source>
</evidence>
<keyword evidence="9" id="KW-0746">Sphingolipid metabolism</keyword>
<evidence type="ECO:0000256" key="2">
    <source>
        <dbReference type="ARBA" id="ARBA00004760"/>
    </source>
</evidence>
<keyword evidence="6" id="KW-0479">Metal-binding</keyword>
<reference evidence="15 16" key="1">
    <citation type="journal article" date="2012" name="Genome Biol.">
        <title>The genome of the polar eukaryotic microalga coccomyxa subellipsoidea reveals traits of cold adaptation.</title>
        <authorList>
            <person name="Blanc G."/>
            <person name="Agarkova I."/>
            <person name="Grimwood J."/>
            <person name="Kuo A."/>
            <person name="Brueggeman A."/>
            <person name="Dunigan D."/>
            <person name="Gurnon J."/>
            <person name="Ladunga I."/>
            <person name="Lindquist E."/>
            <person name="Lucas S."/>
            <person name="Pangilinan J."/>
            <person name="Proschold T."/>
            <person name="Salamov A."/>
            <person name="Schmutz J."/>
            <person name="Weeks D."/>
            <person name="Yamada T."/>
            <person name="Claverie J.M."/>
            <person name="Grigoriev I."/>
            <person name="Van Etten J."/>
            <person name="Lomsadze A."/>
            <person name="Borodovsky M."/>
        </authorList>
    </citation>
    <scope>NUCLEOTIDE SEQUENCE [LARGE SCALE GENOMIC DNA]</scope>
    <source>
        <strain evidence="15 16">C-169</strain>
    </source>
</reference>
<evidence type="ECO:0000313" key="16">
    <source>
        <dbReference type="Proteomes" id="UP000007264"/>
    </source>
</evidence>
<organism evidence="15 16">
    <name type="scientific">Coccomyxa subellipsoidea (strain C-169)</name>
    <name type="common">Green microalga</name>
    <dbReference type="NCBI Taxonomy" id="574566"/>
    <lineage>
        <taxon>Eukaryota</taxon>
        <taxon>Viridiplantae</taxon>
        <taxon>Chlorophyta</taxon>
        <taxon>core chlorophytes</taxon>
        <taxon>Trebouxiophyceae</taxon>
        <taxon>Trebouxiophyceae incertae sedis</taxon>
        <taxon>Coccomyxaceae</taxon>
        <taxon>Coccomyxa</taxon>
        <taxon>Coccomyxa subellipsoidea</taxon>
    </lineage>
</organism>
<feature type="domain" description="Endonuclease/exonuclease/phosphatase" evidence="14">
    <location>
        <begin position="5"/>
        <end position="235"/>
    </location>
</feature>
<dbReference type="STRING" id="574566.I0YJK1"/>
<gene>
    <name evidence="15" type="ORF">COCSUDRAFT_68268</name>
</gene>
<dbReference type="OrthoDB" id="387657at2759"/>
<evidence type="ECO:0000256" key="11">
    <source>
        <dbReference type="ARBA" id="ARBA00023098"/>
    </source>
</evidence>
<evidence type="ECO:0000256" key="9">
    <source>
        <dbReference type="ARBA" id="ARBA00022919"/>
    </source>
</evidence>
<feature type="transmembrane region" description="Helical" evidence="13">
    <location>
        <begin position="286"/>
        <end position="312"/>
    </location>
</feature>
<evidence type="ECO:0000256" key="4">
    <source>
        <dbReference type="ARBA" id="ARBA00006335"/>
    </source>
</evidence>
<dbReference type="GO" id="GO:0004767">
    <property type="term" value="F:sphingomyelin phosphodiesterase activity"/>
    <property type="evidence" value="ECO:0007669"/>
    <property type="project" value="InterPro"/>
</dbReference>
<dbReference type="EMBL" id="AGSI01000023">
    <property type="protein sequence ID" value="EIE18570.1"/>
    <property type="molecule type" value="Genomic_DNA"/>
</dbReference>
<keyword evidence="8" id="KW-0460">Magnesium</keyword>
<dbReference type="RefSeq" id="XP_005643114.1">
    <property type="nucleotide sequence ID" value="XM_005643057.1"/>
</dbReference>
<keyword evidence="11" id="KW-0443">Lipid metabolism</keyword>
<keyword evidence="16" id="KW-1185">Reference proteome</keyword>
<keyword evidence="5 13" id="KW-0812">Transmembrane</keyword>
<comment type="similarity">
    <text evidence="4">Belongs to the neutral sphingomyelinase family.</text>
</comment>
<dbReference type="GO" id="GO:0046872">
    <property type="term" value="F:metal ion binding"/>
    <property type="evidence" value="ECO:0007669"/>
    <property type="project" value="UniProtKB-KW"/>
</dbReference>
<evidence type="ECO:0000256" key="7">
    <source>
        <dbReference type="ARBA" id="ARBA00022801"/>
    </source>
</evidence>
<evidence type="ECO:0000256" key="13">
    <source>
        <dbReference type="SAM" id="Phobius"/>
    </source>
</evidence>
<dbReference type="PANTHER" id="PTHR16320:SF24">
    <property type="entry name" value="PHOSPHODIESTERASE, PUTATIVE-RELATED"/>
    <property type="match status" value="1"/>
</dbReference>
<comment type="subcellular location">
    <subcellularLocation>
        <location evidence="1">Membrane</location>
        <topology evidence="1">Multi-pass membrane protein</topology>
    </subcellularLocation>
</comment>
<comment type="pathway">
    <text evidence="3">Sphingolipid metabolism.</text>
</comment>
<proteinExistence type="inferred from homology"/>
<evidence type="ECO:0000256" key="8">
    <source>
        <dbReference type="ARBA" id="ARBA00022842"/>
    </source>
</evidence>
<dbReference type="AlphaFoldDB" id="I0YJK1"/>
<accession>I0YJK1</accession>
<comment type="caution">
    <text evidence="15">The sequence shown here is derived from an EMBL/GenBank/DDBJ whole genome shotgun (WGS) entry which is preliminary data.</text>
</comment>
<dbReference type="SUPFAM" id="SSF56219">
    <property type="entry name" value="DNase I-like"/>
    <property type="match status" value="1"/>
</dbReference>
<dbReference type="GeneID" id="17036455"/>
<dbReference type="Gene3D" id="3.60.10.10">
    <property type="entry name" value="Endonuclease/exonuclease/phosphatase"/>
    <property type="match status" value="1"/>
</dbReference>
<comment type="pathway">
    <text evidence="2">Lipid metabolism; sphingolipid metabolism.</text>
</comment>
<evidence type="ECO:0000256" key="1">
    <source>
        <dbReference type="ARBA" id="ARBA00004141"/>
    </source>
</evidence>
<evidence type="ECO:0000256" key="3">
    <source>
        <dbReference type="ARBA" id="ARBA00004991"/>
    </source>
</evidence>
<dbReference type="GO" id="GO:0006665">
    <property type="term" value="P:sphingolipid metabolic process"/>
    <property type="evidence" value="ECO:0007669"/>
    <property type="project" value="UniProtKB-KW"/>
</dbReference>
<dbReference type="Proteomes" id="UP000007264">
    <property type="component" value="Unassembled WGS sequence"/>
</dbReference>
<feature type="transmembrane region" description="Helical" evidence="13">
    <location>
        <begin position="324"/>
        <end position="347"/>
    </location>
</feature>
<evidence type="ECO:0000313" key="15">
    <source>
        <dbReference type="EMBL" id="EIE18570.1"/>
    </source>
</evidence>
<dbReference type="InterPro" id="IPR038772">
    <property type="entry name" value="Sph/SMPD2-like"/>
</dbReference>
<keyword evidence="7" id="KW-0378">Hydrolase</keyword>
<keyword evidence="10 13" id="KW-1133">Transmembrane helix</keyword>
<dbReference type="InterPro" id="IPR036691">
    <property type="entry name" value="Endo/exonu/phosph_ase_sf"/>
</dbReference>
<protein>
    <submittedName>
        <fullName evidence="15">DNase I-like protein</fullName>
    </submittedName>
</protein>
<dbReference type="Pfam" id="PF03372">
    <property type="entry name" value="Exo_endo_phos"/>
    <property type="match status" value="1"/>
</dbReference>